<dbReference type="EMBL" id="UINC01136869">
    <property type="protein sequence ID" value="SVD21892.1"/>
    <property type="molecule type" value="Genomic_DNA"/>
</dbReference>
<evidence type="ECO:0000256" key="1">
    <source>
        <dbReference type="ARBA" id="ARBA00001966"/>
    </source>
</evidence>
<evidence type="ECO:0008006" key="7">
    <source>
        <dbReference type="Google" id="ProtNLM"/>
    </source>
</evidence>
<evidence type="ECO:0000256" key="4">
    <source>
        <dbReference type="ARBA" id="ARBA00023004"/>
    </source>
</evidence>
<proteinExistence type="predicted"/>
<dbReference type="AlphaFoldDB" id="A0A382TJD9"/>
<dbReference type="PANTHER" id="PTHR43409">
    <property type="entry name" value="ANAEROBIC MAGNESIUM-PROTOPORPHYRIN IX MONOMETHYL ESTER CYCLASE-RELATED"/>
    <property type="match status" value="1"/>
</dbReference>
<feature type="non-terminal residue" evidence="6">
    <location>
        <position position="284"/>
    </location>
</feature>
<keyword evidence="2" id="KW-0949">S-adenosyl-L-methionine</keyword>
<feature type="non-terminal residue" evidence="6">
    <location>
        <position position="1"/>
    </location>
</feature>
<evidence type="ECO:0000256" key="2">
    <source>
        <dbReference type="ARBA" id="ARBA00022691"/>
    </source>
</evidence>
<evidence type="ECO:0000313" key="6">
    <source>
        <dbReference type="EMBL" id="SVD21892.1"/>
    </source>
</evidence>
<keyword evidence="4" id="KW-0408">Iron</keyword>
<keyword evidence="5" id="KW-0411">Iron-sulfur</keyword>
<protein>
    <recommendedName>
        <fullName evidence="7">Radical SAM core domain-containing protein</fullName>
    </recommendedName>
</protein>
<sequence>MNDKIDLIIIGKFETVDYKGYSQFPIDRIDMYKDLVQLRMVYMDGGFHHFLDIFNKAKYGRYYEQSNFAEKREMYNIWNLPSLNPALAVAPMLNQGFNCKIINNLDSEFDILVEWAQTMEQPRIAISSTFLLSWTVIGKLIKKIRMEVNNATFIIGGAFINDQVAIKGVSTLEKPLRKYNISYAIHSYNSERDLLNLMQQIESNDFSDVNNLVYFKEDKFCSTKEQWNSPYINEKDIPPWNIIDLPKNNKTIQLRSSSGCTFKCSFCTYPVSSKGFHPAEMDYL</sequence>
<comment type="cofactor">
    <cofactor evidence="1">
        <name>[4Fe-4S] cluster</name>
        <dbReference type="ChEBI" id="CHEBI:49883"/>
    </cofactor>
</comment>
<dbReference type="GO" id="GO:0051536">
    <property type="term" value="F:iron-sulfur cluster binding"/>
    <property type="evidence" value="ECO:0007669"/>
    <property type="project" value="UniProtKB-KW"/>
</dbReference>
<evidence type="ECO:0000256" key="5">
    <source>
        <dbReference type="ARBA" id="ARBA00023014"/>
    </source>
</evidence>
<evidence type="ECO:0000256" key="3">
    <source>
        <dbReference type="ARBA" id="ARBA00022723"/>
    </source>
</evidence>
<dbReference type="InterPro" id="IPR051198">
    <property type="entry name" value="BchE-like"/>
</dbReference>
<dbReference type="GO" id="GO:0046872">
    <property type="term" value="F:metal ion binding"/>
    <property type="evidence" value="ECO:0007669"/>
    <property type="project" value="UniProtKB-KW"/>
</dbReference>
<name>A0A382TJD9_9ZZZZ</name>
<reference evidence="6" key="1">
    <citation type="submission" date="2018-05" db="EMBL/GenBank/DDBJ databases">
        <authorList>
            <person name="Lanie J.A."/>
            <person name="Ng W.-L."/>
            <person name="Kazmierczak K.M."/>
            <person name="Andrzejewski T.M."/>
            <person name="Davidsen T.M."/>
            <person name="Wayne K.J."/>
            <person name="Tettelin H."/>
            <person name="Glass J.I."/>
            <person name="Rusch D."/>
            <person name="Podicherti R."/>
            <person name="Tsui H.-C.T."/>
            <person name="Winkler M.E."/>
        </authorList>
    </citation>
    <scope>NUCLEOTIDE SEQUENCE</scope>
</reference>
<keyword evidence="3" id="KW-0479">Metal-binding</keyword>
<organism evidence="6">
    <name type="scientific">marine metagenome</name>
    <dbReference type="NCBI Taxonomy" id="408172"/>
    <lineage>
        <taxon>unclassified sequences</taxon>
        <taxon>metagenomes</taxon>
        <taxon>ecological metagenomes</taxon>
    </lineage>
</organism>
<accession>A0A382TJD9</accession>
<gene>
    <name evidence="6" type="ORF">METZ01_LOCUS374746</name>
</gene>